<dbReference type="Proteomes" id="UP000177853">
    <property type="component" value="Unassembled WGS sequence"/>
</dbReference>
<dbReference type="GO" id="GO:0015035">
    <property type="term" value="F:protein-disulfide reductase activity"/>
    <property type="evidence" value="ECO:0007669"/>
    <property type="project" value="InterPro"/>
</dbReference>
<dbReference type="InterPro" id="IPR023380">
    <property type="entry name" value="DsbB-like_sf"/>
</dbReference>
<dbReference type="PIRSF" id="PIRSF036659">
    <property type="entry name" value="BdbC"/>
    <property type="match status" value="1"/>
</dbReference>
<dbReference type="AlphaFoldDB" id="A0A1G2RUU1"/>
<evidence type="ECO:0000256" key="1">
    <source>
        <dbReference type="ARBA" id="ARBA00004141"/>
    </source>
</evidence>
<evidence type="ECO:0000256" key="7">
    <source>
        <dbReference type="ARBA" id="ARBA00023002"/>
    </source>
</evidence>
<evidence type="ECO:0000256" key="8">
    <source>
        <dbReference type="ARBA" id="ARBA00023136"/>
    </source>
</evidence>
<keyword evidence="6 12" id="KW-1133">Transmembrane helix</keyword>
<accession>A0A1G2RUU1</accession>
<dbReference type="GO" id="GO:0016020">
    <property type="term" value="C:membrane"/>
    <property type="evidence" value="ECO:0007669"/>
    <property type="project" value="UniProtKB-SubCell"/>
</dbReference>
<keyword evidence="9" id="KW-1015">Disulfide bond</keyword>
<evidence type="ECO:0000256" key="5">
    <source>
        <dbReference type="ARBA" id="ARBA00022982"/>
    </source>
</evidence>
<dbReference type="Gene3D" id="1.20.1550.10">
    <property type="entry name" value="DsbB-like"/>
    <property type="match status" value="1"/>
</dbReference>
<keyword evidence="3" id="KW-0813">Transport</keyword>
<evidence type="ECO:0000256" key="6">
    <source>
        <dbReference type="ARBA" id="ARBA00022989"/>
    </source>
</evidence>
<keyword evidence="5" id="KW-0249">Electron transport</keyword>
<keyword evidence="7" id="KW-0560">Oxidoreductase</keyword>
<evidence type="ECO:0000256" key="12">
    <source>
        <dbReference type="SAM" id="Phobius"/>
    </source>
</evidence>
<organism evidence="13 14">
    <name type="scientific">Candidatus Wildermuthbacteria bacterium RIFCSPLOWO2_12_FULL_40_9</name>
    <dbReference type="NCBI Taxonomy" id="1802467"/>
    <lineage>
        <taxon>Bacteria</taxon>
        <taxon>Candidatus Wildermuthiibacteriota</taxon>
    </lineage>
</organism>
<keyword evidence="8 12" id="KW-0472">Membrane</keyword>
<evidence type="ECO:0000256" key="10">
    <source>
        <dbReference type="ARBA" id="ARBA00023186"/>
    </source>
</evidence>
<sequence>MVKFFGQNGIFFAFIVALVATIASLFYSEIAGFEPCKLCWFQRIFMYPQVIMLGMALLKKDYKIADYGLVLAAMGGFFSFYHGYIYYGGSSILPCSASGLAASCAARYVFEFGFVTIPLMSLTTFVLVFSFLWLNRFYHQKT</sequence>
<dbReference type="Pfam" id="PF02600">
    <property type="entry name" value="DsbB"/>
    <property type="match status" value="1"/>
</dbReference>
<dbReference type="SUPFAM" id="SSF158442">
    <property type="entry name" value="DsbB-like"/>
    <property type="match status" value="1"/>
</dbReference>
<dbReference type="PANTHER" id="PTHR43469:SF1">
    <property type="entry name" value="SPBETA PROPHAGE-DERIVED DISULFIDE BOND FORMATION PROTEIN B"/>
    <property type="match status" value="1"/>
</dbReference>
<evidence type="ECO:0000256" key="9">
    <source>
        <dbReference type="ARBA" id="ARBA00023157"/>
    </source>
</evidence>
<evidence type="ECO:0000313" key="14">
    <source>
        <dbReference type="Proteomes" id="UP000177853"/>
    </source>
</evidence>
<feature type="transmembrane region" description="Helical" evidence="12">
    <location>
        <begin position="67"/>
        <end position="88"/>
    </location>
</feature>
<comment type="subcellular location">
    <subcellularLocation>
        <location evidence="1">Membrane</location>
        <topology evidence="1">Multi-pass membrane protein</topology>
    </subcellularLocation>
</comment>
<keyword evidence="4 12" id="KW-0812">Transmembrane</keyword>
<dbReference type="PANTHER" id="PTHR43469">
    <property type="entry name" value="DISULFIDE FORMATION PROTEIN-RELATED"/>
    <property type="match status" value="1"/>
</dbReference>
<proteinExistence type="inferred from homology"/>
<keyword evidence="10" id="KW-0143">Chaperone</keyword>
<gene>
    <name evidence="13" type="ORF">A3H01_01665</name>
</gene>
<feature type="transmembrane region" description="Helical" evidence="12">
    <location>
        <begin position="40"/>
        <end position="58"/>
    </location>
</feature>
<feature type="transmembrane region" description="Helical" evidence="12">
    <location>
        <begin position="108"/>
        <end position="134"/>
    </location>
</feature>
<dbReference type="NCBIfam" id="NF002849">
    <property type="entry name" value="PRK03113.1"/>
    <property type="match status" value="1"/>
</dbReference>
<comment type="caution">
    <text evidence="13">The sequence shown here is derived from an EMBL/GenBank/DDBJ whole genome shotgun (WGS) entry which is preliminary data.</text>
</comment>
<evidence type="ECO:0000256" key="2">
    <source>
        <dbReference type="ARBA" id="ARBA00007602"/>
    </source>
</evidence>
<feature type="transmembrane region" description="Helical" evidence="12">
    <location>
        <begin position="9"/>
        <end position="28"/>
    </location>
</feature>
<evidence type="ECO:0000256" key="3">
    <source>
        <dbReference type="ARBA" id="ARBA00022448"/>
    </source>
</evidence>
<comment type="similarity">
    <text evidence="2">Belongs to the DsbB family. BdbC subfamily.</text>
</comment>
<dbReference type="GO" id="GO:0006457">
    <property type="term" value="P:protein folding"/>
    <property type="evidence" value="ECO:0007669"/>
    <property type="project" value="InterPro"/>
</dbReference>
<name>A0A1G2RUU1_9BACT</name>
<dbReference type="InterPro" id="IPR003752">
    <property type="entry name" value="DiS_bond_form_DsbB/BdbC"/>
</dbReference>
<dbReference type="EMBL" id="MHUM01000024">
    <property type="protein sequence ID" value="OHA76620.1"/>
    <property type="molecule type" value="Genomic_DNA"/>
</dbReference>
<evidence type="ECO:0008006" key="15">
    <source>
        <dbReference type="Google" id="ProtNLM"/>
    </source>
</evidence>
<protein>
    <recommendedName>
        <fullName evidence="15">Disulfide bond formation protein DsbB</fullName>
    </recommendedName>
</protein>
<keyword evidence="11" id="KW-0676">Redox-active center</keyword>
<evidence type="ECO:0000256" key="4">
    <source>
        <dbReference type="ARBA" id="ARBA00022692"/>
    </source>
</evidence>
<dbReference type="InterPro" id="IPR012187">
    <property type="entry name" value="Disulphide_bond_form_BdbC"/>
</dbReference>
<evidence type="ECO:0000313" key="13">
    <source>
        <dbReference type="EMBL" id="OHA76620.1"/>
    </source>
</evidence>
<evidence type="ECO:0000256" key="11">
    <source>
        <dbReference type="ARBA" id="ARBA00023284"/>
    </source>
</evidence>
<reference evidence="13 14" key="1">
    <citation type="journal article" date="2016" name="Nat. Commun.">
        <title>Thousands of microbial genomes shed light on interconnected biogeochemical processes in an aquifer system.</title>
        <authorList>
            <person name="Anantharaman K."/>
            <person name="Brown C.T."/>
            <person name="Hug L.A."/>
            <person name="Sharon I."/>
            <person name="Castelle C.J."/>
            <person name="Probst A.J."/>
            <person name="Thomas B.C."/>
            <person name="Singh A."/>
            <person name="Wilkins M.J."/>
            <person name="Karaoz U."/>
            <person name="Brodie E.L."/>
            <person name="Williams K.H."/>
            <person name="Hubbard S.S."/>
            <person name="Banfield J.F."/>
        </authorList>
    </citation>
    <scope>NUCLEOTIDE SEQUENCE [LARGE SCALE GENOMIC DNA]</scope>
</reference>